<comment type="caution">
    <text evidence="2">The sequence shown here is derived from an EMBL/GenBank/DDBJ whole genome shotgun (WGS) entry which is preliminary data.</text>
</comment>
<keyword evidence="1" id="KW-0472">Membrane</keyword>
<reference evidence="2 3" key="1">
    <citation type="journal article" date="2016" name="Nat. Commun.">
        <title>Thousands of microbial genomes shed light on interconnected biogeochemical processes in an aquifer system.</title>
        <authorList>
            <person name="Anantharaman K."/>
            <person name="Brown C.T."/>
            <person name="Hug L.A."/>
            <person name="Sharon I."/>
            <person name="Castelle C.J."/>
            <person name="Probst A.J."/>
            <person name="Thomas B.C."/>
            <person name="Singh A."/>
            <person name="Wilkins M.J."/>
            <person name="Karaoz U."/>
            <person name="Brodie E.L."/>
            <person name="Williams K.H."/>
            <person name="Hubbard S.S."/>
            <person name="Banfield J.F."/>
        </authorList>
    </citation>
    <scope>NUCLEOTIDE SEQUENCE [LARGE SCALE GENOMIC DNA]</scope>
</reference>
<gene>
    <name evidence="2" type="ORF">A3K51_00230</name>
</gene>
<sequence length="182" mass="20052">MAPTAKSNQIGRSRELLTDIGVAIVVFVVATVMLGITNYRNNQAGNGLTYKEIEISTNITDPNLADTIHLFHSTAEVRQVFPQFTKTVNWDKQVLMAYIASPQSGAGYHLEMVSAHRQGPVATLQYRLNSPLTTPNVAVITQPVLFITLTKTDLVASSQLTFRFQNINTNQTSSLSIFPNEI</sequence>
<name>A0A1F4NPA8_UNCK3</name>
<keyword evidence="1" id="KW-1133">Transmembrane helix</keyword>
<dbReference type="Proteomes" id="UP000178085">
    <property type="component" value="Unassembled WGS sequence"/>
</dbReference>
<evidence type="ECO:0008006" key="4">
    <source>
        <dbReference type="Google" id="ProtNLM"/>
    </source>
</evidence>
<accession>A0A1F4NPA8</accession>
<proteinExistence type="predicted"/>
<keyword evidence="1" id="KW-0812">Transmembrane</keyword>
<evidence type="ECO:0000256" key="1">
    <source>
        <dbReference type="SAM" id="Phobius"/>
    </source>
</evidence>
<dbReference type="EMBL" id="METD01000001">
    <property type="protein sequence ID" value="OGB73295.1"/>
    <property type="molecule type" value="Genomic_DNA"/>
</dbReference>
<dbReference type="AlphaFoldDB" id="A0A1F4NPA8"/>
<feature type="transmembrane region" description="Helical" evidence="1">
    <location>
        <begin position="16"/>
        <end position="36"/>
    </location>
</feature>
<evidence type="ECO:0000313" key="2">
    <source>
        <dbReference type="EMBL" id="OGB73295.1"/>
    </source>
</evidence>
<evidence type="ECO:0000313" key="3">
    <source>
        <dbReference type="Proteomes" id="UP000178085"/>
    </source>
</evidence>
<protein>
    <recommendedName>
        <fullName evidence="4">PrcB C-terminal domain-containing protein</fullName>
    </recommendedName>
</protein>
<organism evidence="2 3">
    <name type="scientific">candidate division Kazan bacterium RIFCSPLOWO2_01_FULL_45_19</name>
    <dbReference type="NCBI Taxonomy" id="1798538"/>
    <lineage>
        <taxon>Bacteria</taxon>
        <taxon>Bacteria division Kazan-3B-28</taxon>
    </lineage>
</organism>